<dbReference type="PANTHER" id="PTHR46148:SF58">
    <property type="entry name" value="RETROTRANSPOSON PROTEIN"/>
    <property type="match status" value="1"/>
</dbReference>
<reference evidence="1" key="1">
    <citation type="submission" date="2023-08" db="EMBL/GenBank/DDBJ databases">
        <title>A de novo genome assembly of Solanum verrucosum Schlechtendal, a Mexican diploid species geographically isolated from the other diploid A-genome species in potato relatives.</title>
        <authorList>
            <person name="Hosaka K."/>
        </authorList>
    </citation>
    <scope>NUCLEOTIDE SEQUENCE</scope>
    <source>
        <tissue evidence="1">Young leaves</tissue>
    </source>
</reference>
<dbReference type="Proteomes" id="UP001234989">
    <property type="component" value="Chromosome 6"/>
</dbReference>
<name>A0AAF0R441_SOLVR</name>
<dbReference type="EMBL" id="CP133617">
    <property type="protein sequence ID" value="WMV33708.1"/>
    <property type="molecule type" value="Genomic_DNA"/>
</dbReference>
<sequence length="99" mass="11815">MALLEADYGRRCRSPIVWFEVGEVAFIRIELFNEAIEKVRLIRVKLRTAQSRQKSYADVRRRDLEFDVLDWVYLKISPMKGVMTFGKKRKLSPRFESPY</sequence>
<organism evidence="1 2">
    <name type="scientific">Solanum verrucosum</name>
    <dbReference type="NCBI Taxonomy" id="315347"/>
    <lineage>
        <taxon>Eukaryota</taxon>
        <taxon>Viridiplantae</taxon>
        <taxon>Streptophyta</taxon>
        <taxon>Embryophyta</taxon>
        <taxon>Tracheophyta</taxon>
        <taxon>Spermatophyta</taxon>
        <taxon>Magnoliopsida</taxon>
        <taxon>eudicotyledons</taxon>
        <taxon>Gunneridae</taxon>
        <taxon>Pentapetalae</taxon>
        <taxon>asterids</taxon>
        <taxon>lamiids</taxon>
        <taxon>Solanales</taxon>
        <taxon>Solanaceae</taxon>
        <taxon>Solanoideae</taxon>
        <taxon>Solaneae</taxon>
        <taxon>Solanum</taxon>
    </lineage>
</organism>
<evidence type="ECO:0000313" key="1">
    <source>
        <dbReference type="EMBL" id="WMV33708.1"/>
    </source>
</evidence>
<accession>A0AAF0R441</accession>
<evidence type="ECO:0000313" key="2">
    <source>
        <dbReference type="Proteomes" id="UP001234989"/>
    </source>
</evidence>
<keyword evidence="2" id="KW-1185">Reference proteome</keyword>
<gene>
    <name evidence="1" type="ORF">MTR67_027093</name>
</gene>
<evidence type="ECO:0008006" key="3">
    <source>
        <dbReference type="Google" id="ProtNLM"/>
    </source>
</evidence>
<dbReference type="PANTHER" id="PTHR46148">
    <property type="entry name" value="CHROMO DOMAIN-CONTAINING PROTEIN"/>
    <property type="match status" value="1"/>
</dbReference>
<dbReference type="AlphaFoldDB" id="A0AAF0R441"/>
<protein>
    <recommendedName>
        <fullName evidence="3">Reverse transcriptase domain-containing protein</fullName>
    </recommendedName>
</protein>
<proteinExistence type="predicted"/>